<accession>A0A6P1M395</accession>
<evidence type="ECO:0000313" key="3">
    <source>
        <dbReference type="EMBL" id="QHI68291.1"/>
    </source>
</evidence>
<keyword evidence="2" id="KW-0812">Transmembrane</keyword>
<protein>
    <submittedName>
        <fullName evidence="3">AsmA family protein</fullName>
    </submittedName>
</protein>
<dbReference type="GO" id="GO:0005886">
    <property type="term" value="C:plasma membrane"/>
    <property type="evidence" value="ECO:0007669"/>
    <property type="project" value="TreeGrafter"/>
</dbReference>
<sequence>MKKILSIIGIVIVVLLVGVMLFLGNIIKAGIETVGPKVAGVPMTVEKVRVNPLTGLVHVKALVIGNPEGFKTPSAMELGEFKLNISLASLMSDTVVINEILIDAPEITYEKSLKSSNLAELQKNLTPEETGEPKEEIAEEPKKEKGSSKKVVIEDFQLNNAKVNVTITALGGKKMTLPLPAIQMTDIGKDSGGASPAEVVSEVFGSVRDAVTKAVAAGADIAGDAMKNVSGAAGETMKDVGGAATDAAKGATDAIKKGIGGLFNKE</sequence>
<dbReference type="InterPro" id="IPR008023">
    <property type="entry name" value="DUF748"/>
</dbReference>
<dbReference type="Pfam" id="PF05359">
    <property type="entry name" value="DUF748"/>
    <property type="match status" value="1"/>
</dbReference>
<evidence type="ECO:0000313" key="4">
    <source>
        <dbReference type="Proteomes" id="UP000464954"/>
    </source>
</evidence>
<evidence type="ECO:0000256" key="2">
    <source>
        <dbReference type="SAM" id="Phobius"/>
    </source>
</evidence>
<dbReference type="AlphaFoldDB" id="A0A6P1M395"/>
<dbReference type="RefSeq" id="WP_160626469.1">
    <property type="nucleotide sequence ID" value="NZ_CP047593.1"/>
</dbReference>
<dbReference type="InterPro" id="IPR052894">
    <property type="entry name" value="AsmA-related"/>
</dbReference>
<proteinExistence type="predicted"/>
<organism evidence="3 4">
    <name type="scientific">Tichowtungia aerotolerans</name>
    <dbReference type="NCBI Taxonomy" id="2697043"/>
    <lineage>
        <taxon>Bacteria</taxon>
        <taxon>Pseudomonadati</taxon>
        <taxon>Kiritimatiellota</taxon>
        <taxon>Tichowtungiia</taxon>
        <taxon>Tichowtungiales</taxon>
        <taxon>Tichowtungiaceae</taxon>
        <taxon>Tichowtungia</taxon>
    </lineage>
</organism>
<dbReference type="EMBL" id="CP047593">
    <property type="protein sequence ID" value="QHI68291.1"/>
    <property type="molecule type" value="Genomic_DNA"/>
</dbReference>
<name>A0A6P1M395_9BACT</name>
<dbReference type="PANTHER" id="PTHR30441:SF8">
    <property type="entry name" value="DUF748 DOMAIN-CONTAINING PROTEIN"/>
    <property type="match status" value="1"/>
</dbReference>
<gene>
    <name evidence="3" type="ORF">GT409_02075</name>
</gene>
<dbReference type="Proteomes" id="UP000464954">
    <property type="component" value="Chromosome"/>
</dbReference>
<keyword evidence="4" id="KW-1185">Reference proteome</keyword>
<reference evidence="3 4" key="1">
    <citation type="submission" date="2020-01" db="EMBL/GenBank/DDBJ databases">
        <title>Ponticoccus aerotolerans gen. nov., sp. nov., an anaerobic bacterium and proposal of Ponticoccusceae fam. nov., Ponticoccusles ord. nov. and Ponticoccuse classis nov. in the phylum Kiritimatiellaeota.</title>
        <authorList>
            <person name="Zhou L.Y."/>
            <person name="Du Z.J."/>
        </authorList>
    </citation>
    <scope>NUCLEOTIDE SEQUENCE [LARGE SCALE GENOMIC DNA]</scope>
    <source>
        <strain evidence="3 4">S-5007</strain>
    </source>
</reference>
<dbReference type="KEGG" id="taer:GT409_02075"/>
<dbReference type="GO" id="GO:0090313">
    <property type="term" value="P:regulation of protein targeting to membrane"/>
    <property type="evidence" value="ECO:0007669"/>
    <property type="project" value="TreeGrafter"/>
</dbReference>
<feature type="region of interest" description="Disordered" evidence="1">
    <location>
        <begin position="123"/>
        <end position="148"/>
    </location>
</feature>
<feature type="compositionally biased region" description="Basic and acidic residues" evidence="1">
    <location>
        <begin position="131"/>
        <end position="148"/>
    </location>
</feature>
<keyword evidence="2" id="KW-1133">Transmembrane helix</keyword>
<feature type="transmembrane region" description="Helical" evidence="2">
    <location>
        <begin position="7"/>
        <end position="27"/>
    </location>
</feature>
<keyword evidence="2" id="KW-0472">Membrane</keyword>
<evidence type="ECO:0000256" key="1">
    <source>
        <dbReference type="SAM" id="MobiDB-lite"/>
    </source>
</evidence>
<dbReference type="PANTHER" id="PTHR30441">
    <property type="entry name" value="DUF748 DOMAIN-CONTAINING PROTEIN"/>
    <property type="match status" value="1"/>
</dbReference>